<keyword evidence="15" id="KW-0449">Lipoprotein</keyword>
<keyword evidence="21" id="KW-1185">Reference proteome</keyword>
<dbReference type="SMART" id="SM00174">
    <property type="entry name" value="RHO"/>
    <property type="match status" value="1"/>
</dbReference>
<keyword evidence="12" id="KW-0472">Membrane</keyword>
<feature type="region of interest" description="Disordered" evidence="18">
    <location>
        <begin position="142"/>
        <end position="322"/>
    </location>
</feature>
<dbReference type="SMART" id="SM01083">
    <property type="entry name" value="Cir_N"/>
    <property type="match status" value="1"/>
</dbReference>
<evidence type="ECO:0000256" key="11">
    <source>
        <dbReference type="ARBA" id="ARBA00023134"/>
    </source>
</evidence>
<dbReference type="SUPFAM" id="SSF52540">
    <property type="entry name" value="P-loop containing nucleoside triphosphate hydrolases"/>
    <property type="match status" value="1"/>
</dbReference>
<comment type="similarity">
    <text evidence="3">Belongs to the CWC25 family.</text>
</comment>
<keyword evidence="14" id="KW-0539">Nucleus</keyword>
<dbReference type="GO" id="GO:0008380">
    <property type="term" value="P:RNA splicing"/>
    <property type="evidence" value="ECO:0007669"/>
    <property type="project" value="UniProtKB-KW"/>
</dbReference>
<dbReference type="GO" id="GO:0030036">
    <property type="term" value="P:actin cytoskeleton organization"/>
    <property type="evidence" value="ECO:0007669"/>
    <property type="project" value="UniProtKB-ARBA"/>
</dbReference>
<dbReference type="InterPro" id="IPR005225">
    <property type="entry name" value="Small_GTP-bd"/>
</dbReference>
<feature type="region of interest" description="Disordered" evidence="18">
    <location>
        <begin position="343"/>
        <end position="362"/>
    </location>
</feature>
<protein>
    <recommendedName>
        <fullName evidence="17">GTP-binding protein RHO3</fullName>
    </recommendedName>
</protein>
<keyword evidence="5" id="KW-1003">Cell membrane</keyword>
<keyword evidence="16" id="KW-0636">Prenylation</keyword>
<evidence type="ECO:0000256" key="10">
    <source>
        <dbReference type="ARBA" id="ARBA00023054"/>
    </source>
</evidence>
<dbReference type="GO" id="GO:0005886">
    <property type="term" value="C:plasma membrane"/>
    <property type="evidence" value="ECO:0007669"/>
    <property type="project" value="UniProtKB-SubCell"/>
</dbReference>
<dbReference type="GO" id="GO:0005681">
    <property type="term" value="C:spliceosomal complex"/>
    <property type="evidence" value="ECO:0007669"/>
    <property type="project" value="UniProtKB-KW"/>
</dbReference>
<reference evidence="21" key="1">
    <citation type="journal article" date="2023" name="Mol. Phylogenet. Evol.">
        <title>Genome-scale phylogeny and comparative genomics of the fungal order Sordariales.</title>
        <authorList>
            <person name="Hensen N."/>
            <person name="Bonometti L."/>
            <person name="Westerberg I."/>
            <person name="Brannstrom I.O."/>
            <person name="Guillou S."/>
            <person name="Cros-Aarteil S."/>
            <person name="Calhoun S."/>
            <person name="Haridas S."/>
            <person name="Kuo A."/>
            <person name="Mondo S."/>
            <person name="Pangilinan J."/>
            <person name="Riley R."/>
            <person name="LaButti K."/>
            <person name="Andreopoulos B."/>
            <person name="Lipzen A."/>
            <person name="Chen C."/>
            <person name="Yan M."/>
            <person name="Daum C."/>
            <person name="Ng V."/>
            <person name="Clum A."/>
            <person name="Steindorff A."/>
            <person name="Ohm R.A."/>
            <person name="Martin F."/>
            <person name="Silar P."/>
            <person name="Natvig D.O."/>
            <person name="Lalanne C."/>
            <person name="Gautier V."/>
            <person name="Ament-Velasquez S.L."/>
            <person name="Kruys A."/>
            <person name="Hutchinson M.I."/>
            <person name="Powell A.J."/>
            <person name="Barry K."/>
            <person name="Miller A.N."/>
            <person name="Grigoriev I.V."/>
            <person name="Debuchy R."/>
            <person name="Gladieux P."/>
            <person name="Hiltunen Thoren M."/>
            <person name="Johannesson H."/>
        </authorList>
    </citation>
    <scope>NUCLEOTIDE SEQUENCE [LARGE SCALE GENOMIC DNA]</scope>
    <source>
        <strain evidence="21">CBS 340.73</strain>
    </source>
</reference>
<evidence type="ECO:0000256" key="2">
    <source>
        <dbReference type="ARBA" id="ARBA00004193"/>
    </source>
</evidence>
<evidence type="ECO:0000256" key="9">
    <source>
        <dbReference type="ARBA" id="ARBA00022741"/>
    </source>
</evidence>
<comment type="caution">
    <text evidence="20">The sequence shown here is derived from an EMBL/GenBank/DDBJ whole genome shotgun (WGS) entry which is preliminary data.</text>
</comment>
<dbReference type="GO" id="GO:0007163">
    <property type="term" value="P:establishment or maintenance of cell polarity"/>
    <property type="evidence" value="ECO:0007669"/>
    <property type="project" value="UniProtKB-ARBA"/>
</dbReference>
<dbReference type="SMART" id="SM00175">
    <property type="entry name" value="RAB"/>
    <property type="match status" value="1"/>
</dbReference>
<feature type="compositionally biased region" description="Basic residues" evidence="18">
    <location>
        <begin position="254"/>
        <end position="269"/>
    </location>
</feature>
<comment type="subcellular location">
    <subcellularLocation>
        <location evidence="2">Cell membrane</location>
        <topology evidence="2">Lipid-anchor</topology>
    </subcellularLocation>
    <subcellularLocation>
        <location evidence="1">Nucleus</location>
    </subcellularLocation>
</comment>
<dbReference type="GO" id="GO:0005525">
    <property type="term" value="F:GTP binding"/>
    <property type="evidence" value="ECO:0007669"/>
    <property type="project" value="UniProtKB-KW"/>
</dbReference>
<feature type="compositionally biased region" description="Basic and acidic residues" evidence="18">
    <location>
        <begin position="298"/>
        <end position="312"/>
    </location>
</feature>
<keyword evidence="11" id="KW-0342">GTP-binding</keyword>
<evidence type="ECO:0000313" key="20">
    <source>
        <dbReference type="EMBL" id="KAK3944032.1"/>
    </source>
</evidence>
<sequence length="550" mass="62906">MGAGDLNQKKSWHPQRSGNIAATERAEAEAIAERKKTQQRVRELAEERRNEEMQKALEAAGGKPRLNRVEWMYSGPADGQGGDAAEKEAYLLGKRRIDKILQGNESEKLQKNASQELITGMTSANVARDTAAKIREDPLLAIRKQEQDARQQLLASMGIDDDPRKKSVREEDKHRRHRHDDSDGDRRRHRRESRSPSRYDTKDDRRKRGRYDSEDERERRTRRRSPDERRYRSKRMDSRDGRGRQHRGEEMSRRSRVSRSRSPAPRRRRESPLARGDSPRRRGGESRSPSPAPRKRRDGPVAREVEEDERARKLAAMQEAASELDKARERRLAAIAEAERAAQEADARARQQSKKFGGEARGDGACGKTSLLNVFTRGYFPTVYEPTVFENYVHDIFVDNVHIELSLWDTAGQEEFDRLRSLSYDDTDLIMLCYSVDSRDSLENVESKWVGEIADNCPGVKLVLVALKCDLREASEDEEAGEAANADGQQEKKPMIKYDQGLEVARRINALRYLECSAMRNRGVNEAFTEAARVALSVKKDREDSKCSVM</sequence>
<feature type="compositionally biased region" description="Basic and acidic residues" evidence="18">
    <location>
        <begin position="161"/>
        <end position="186"/>
    </location>
</feature>
<evidence type="ECO:0000256" key="13">
    <source>
        <dbReference type="ARBA" id="ARBA00023187"/>
    </source>
</evidence>
<feature type="compositionally biased region" description="Basic and acidic residues" evidence="18">
    <location>
        <begin position="193"/>
        <end position="253"/>
    </location>
</feature>
<evidence type="ECO:0000256" key="8">
    <source>
        <dbReference type="ARBA" id="ARBA00022728"/>
    </source>
</evidence>
<dbReference type="InterPro" id="IPR003578">
    <property type="entry name" value="Small_GTPase_Rho"/>
</dbReference>
<organism evidence="20 21">
    <name type="scientific">Diplogelasinospora grovesii</name>
    <dbReference type="NCBI Taxonomy" id="303347"/>
    <lineage>
        <taxon>Eukaryota</taxon>
        <taxon>Fungi</taxon>
        <taxon>Dikarya</taxon>
        <taxon>Ascomycota</taxon>
        <taxon>Pezizomycotina</taxon>
        <taxon>Sordariomycetes</taxon>
        <taxon>Sordariomycetidae</taxon>
        <taxon>Sordariales</taxon>
        <taxon>Diplogelasinosporaceae</taxon>
        <taxon>Diplogelasinospora</taxon>
    </lineage>
</organism>
<dbReference type="InterPro" id="IPR019339">
    <property type="entry name" value="CIR_N_dom"/>
</dbReference>
<dbReference type="EMBL" id="MU853762">
    <property type="protein sequence ID" value="KAK3944032.1"/>
    <property type="molecule type" value="Genomic_DNA"/>
</dbReference>
<evidence type="ECO:0000256" key="4">
    <source>
        <dbReference type="ARBA" id="ARBA00010142"/>
    </source>
</evidence>
<proteinExistence type="inferred from homology"/>
<dbReference type="Pfam" id="PF10197">
    <property type="entry name" value="Cir_N"/>
    <property type="match status" value="1"/>
</dbReference>
<gene>
    <name evidence="20" type="ORF">QBC46DRAFT_361513</name>
</gene>
<dbReference type="FunFam" id="3.40.50.300:FF:000780">
    <property type="entry name" value="Rho GTPase Rho3"/>
    <property type="match status" value="1"/>
</dbReference>
<dbReference type="NCBIfam" id="TIGR00231">
    <property type="entry name" value="small_GTP"/>
    <property type="match status" value="1"/>
</dbReference>
<evidence type="ECO:0000256" key="5">
    <source>
        <dbReference type="ARBA" id="ARBA00022475"/>
    </source>
</evidence>
<dbReference type="AlphaFoldDB" id="A0AAN6NDZ5"/>
<keyword evidence="13" id="KW-0508">mRNA splicing</keyword>
<accession>A0AAN6NDZ5</accession>
<evidence type="ECO:0000256" key="1">
    <source>
        <dbReference type="ARBA" id="ARBA00004123"/>
    </source>
</evidence>
<dbReference type="InterPro" id="IPR027417">
    <property type="entry name" value="P-loop_NTPase"/>
</dbReference>
<evidence type="ECO:0000256" key="15">
    <source>
        <dbReference type="ARBA" id="ARBA00023288"/>
    </source>
</evidence>
<keyword evidence="9" id="KW-0547">Nucleotide-binding</keyword>
<dbReference type="PROSITE" id="PS51420">
    <property type="entry name" value="RHO"/>
    <property type="match status" value="1"/>
</dbReference>
<dbReference type="GO" id="GO:0007264">
    <property type="term" value="P:small GTPase-mediated signal transduction"/>
    <property type="evidence" value="ECO:0007669"/>
    <property type="project" value="InterPro"/>
</dbReference>
<evidence type="ECO:0000313" key="21">
    <source>
        <dbReference type="Proteomes" id="UP001303473"/>
    </source>
</evidence>
<dbReference type="SMART" id="SM00173">
    <property type="entry name" value="RAS"/>
    <property type="match status" value="1"/>
</dbReference>
<comment type="similarity">
    <text evidence="4">Belongs to the small GTPase superfamily. Rho family.</text>
</comment>
<dbReference type="Proteomes" id="UP001303473">
    <property type="component" value="Unassembled WGS sequence"/>
</dbReference>
<feature type="region of interest" description="Disordered" evidence="18">
    <location>
        <begin position="1"/>
        <end position="61"/>
    </location>
</feature>
<keyword evidence="6" id="KW-0488">Methylation</keyword>
<feature type="domain" description="CBF1-interacting co-repressor CIR N-terminal" evidence="19">
    <location>
        <begin position="11"/>
        <end position="47"/>
    </location>
</feature>
<dbReference type="PRINTS" id="PR00449">
    <property type="entry name" value="RASTRNSFRMNG"/>
</dbReference>
<evidence type="ECO:0000256" key="18">
    <source>
        <dbReference type="SAM" id="MobiDB-lite"/>
    </source>
</evidence>
<feature type="compositionally biased region" description="Basic and acidic residues" evidence="18">
    <location>
        <begin position="24"/>
        <end position="55"/>
    </location>
</feature>
<dbReference type="GO" id="GO:0006397">
    <property type="term" value="P:mRNA processing"/>
    <property type="evidence" value="ECO:0007669"/>
    <property type="project" value="UniProtKB-KW"/>
</dbReference>
<dbReference type="Pfam" id="PF12542">
    <property type="entry name" value="CWC25"/>
    <property type="match status" value="1"/>
</dbReference>
<keyword evidence="7" id="KW-0507">mRNA processing</keyword>
<dbReference type="Pfam" id="PF00071">
    <property type="entry name" value="Ras"/>
    <property type="match status" value="1"/>
</dbReference>
<evidence type="ECO:0000256" key="14">
    <source>
        <dbReference type="ARBA" id="ARBA00023242"/>
    </source>
</evidence>
<name>A0AAN6NDZ5_9PEZI</name>
<dbReference type="InterPro" id="IPR001806">
    <property type="entry name" value="Small_GTPase"/>
</dbReference>
<dbReference type="PROSITE" id="PS51419">
    <property type="entry name" value="RAB"/>
    <property type="match status" value="1"/>
</dbReference>
<dbReference type="Gene3D" id="3.40.50.300">
    <property type="entry name" value="P-loop containing nucleotide triphosphate hydrolases"/>
    <property type="match status" value="1"/>
</dbReference>
<dbReference type="PROSITE" id="PS51421">
    <property type="entry name" value="RAS"/>
    <property type="match status" value="1"/>
</dbReference>
<evidence type="ECO:0000256" key="7">
    <source>
        <dbReference type="ARBA" id="ARBA00022664"/>
    </source>
</evidence>
<keyword evidence="10" id="KW-0175">Coiled coil</keyword>
<dbReference type="InterPro" id="IPR022209">
    <property type="entry name" value="CWC25"/>
</dbReference>
<evidence type="ECO:0000256" key="3">
    <source>
        <dbReference type="ARBA" id="ARBA00006695"/>
    </source>
</evidence>
<evidence type="ECO:0000256" key="17">
    <source>
        <dbReference type="ARBA" id="ARBA00067968"/>
    </source>
</evidence>
<dbReference type="PANTHER" id="PTHR24072">
    <property type="entry name" value="RHO FAMILY GTPASE"/>
    <property type="match status" value="1"/>
</dbReference>
<dbReference type="GO" id="GO:0017157">
    <property type="term" value="P:regulation of exocytosis"/>
    <property type="evidence" value="ECO:0007669"/>
    <property type="project" value="UniProtKB-ARBA"/>
</dbReference>
<dbReference type="GO" id="GO:0003924">
    <property type="term" value="F:GTPase activity"/>
    <property type="evidence" value="ECO:0007669"/>
    <property type="project" value="InterPro"/>
</dbReference>
<evidence type="ECO:0000256" key="12">
    <source>
        <dbReference type="ARBA" id="ARBA00023136"/>
    </source>
</evidence>
<keyword evidence="8" id="KW-0747">Spliceosome</keyword>
<evidence type="ECO:0000256" key="6">
    <source>
        <dbReference type="ARBA" id="ARBA00022481"/>
    </source>
</evidence>
<evidence type="ECO:0000256" key="16">
    <source>
        <dbReference type="ARBA" id="ARBA00023289"/>
    </source>
</evidence>
<evidence type="ECO:0000259" key="19">
    <source>
        <dbReference type="SMART" id="SM01083"/>
    </source>
</evidence>